<evidence type="ECO:0000256" key="16">
    <source>
        <dbReference type="HAMAP-Rule" id="MF_01274"/>
    </source>
</evidence>
<accession>A0A6L6QJ11</accession>
<dbReference type="OrthoDB" id="9781305at2"/>
<keyword evidence="8 16" id="KW-0808">Transferase</keyword>
<dbReference type="EC" id="2.7.1.33" evidence="6 16"/>
<dbReference type="InterPro" id="IPR004619">
    <property type="entry name" value="Type_III_PanK"/>
</dbReference>
<feature type="binding site" evidence="16">
    <location>
        <begin position="119"/>
        <end position="122"/>
    </location>
    <ligand>
        <name>substrate</name>
    </ligand>
</feature>
<evidence type="ECO:0000256" key="12">
    <source>
        <dbReference type="ARBA" id="ARBA00022958"/>
    </source>
</evidence>
<feature type="binding site" evidence="16">
    <location>
        <position position="112"/>
    </location>
    <ligand>
        <name>substrate</name>
    </ligand>
</feature>
<evidence type="ECO:0000256" key="14">
    <source>
        <dbReference type="ARBA" id="ARBA00038036"/>
    </source>
</evidence>
<evidence type="ECO:0000256" key="15">
    <source>
        <dbReference type="ARBA" id="ARBA00040883"/>
    </source>
</evidence>
<comment type="similarity">
    <text evidence="14 16">Belongs to the type III pantothenate kinase family.</text>
</comment>
<comment type="caution">
    <text evidence="16">Lacks conserved residue(s) required for the propagation of feature annotation.</text>
</comment>
<sequence>MTYDLLIDAGNTRIKWALAAPGAVLGDWDAHGAHMHADAADFPSALAAALASCTGPGTGAPAVGRVLIANVAGQAVRDMLTAWLAAPQLGIAQPAIEWFASLPQRAGVRNAYRNPSQLGCDRFAAAIGAHALCPDKDIVVANCGTATTIDAITKDGTFLGGMILPGLGLMASSLAKNTAQLPQVKPGKLPEGFANNTDDAILSGCLAAQAGAIERAFELHQATECIISGGAAPYIAPAVPVPHRHVDNIVMIGLHAALRSA</sequence>
<evidence type="ECO:0000256" key="11">
    <source>
        <dbReference type="ARBA" id="ARBA00022840"/>
    </source>
</evidence>
<keyword evidence="12 16" id="KW-0630">Potassium</keyword>
<dbReference type="GO" id="GO:0015937">
    <property type="term" value="P:coenzyme A biosynthetic process"/>
    <property type="evidence" value="ECO:0007669"/>
    <property type="project" value="UniProtKB-UniRule"/>
</dbReference>
<dbReference type="GO" id="GO:0005524">
    <property type="term" value="F:ATP binding"/>
    <property type="evidence" value="ECO:0007669"/>
    <property type="project" value="UniProtKB-UniRule"/>
</dbReference>
<evidence type="ECO:0000256" key="5">
    <source>
        <dbReference type="ARBA" id="ARBA00011738"/>
    </source>
</evidence>
<keyword evidence="7 16" id="KW-0963">Cytoplasm</keyword>
<comment type="cofactor">
    <cofactor evidence="2">
        <name>K(+)</name>
        <dbReference type="ChEBI" id="CHEBI:29103"/>
    </cofactor>
</comment>
<keyword evidence="18" id="KW-1185">Reference proteome</keyword>
<evidence type="ECO:0000256" key="2">
    <source>
        <dbReference type="ARBA" id="ARBA00001958"/>
    </source>
</evidence>
<keyword evidence="11 16" id="KW-0067">ATP-binding</keyword>
<protein>
    <recommendedName>
        <fullName evidence="15 16">Type III pantothenate kinase</fullName>
        <ecNumber evidence="6 16">2.7.1.33</ecNumber>
    </recommendedName>
    <alternativeName>
        <fullName evidence="16">PanK-III</fullName>
    </alternativeName>
    <alternativeName>
        <fullName evidence="16">Pantothenic acid kinase</fullName>
    </alternativeName>
</protein>
<dbReference type="PANTHER" id="PTHR34265:SF1">
    <property type="entry name" value="TYPE III PANTOTHENATE KINASE"/>
    <property type="match status" value="1"/>
</dbReference>
<dbReference type="SUPFAM" id="SSF53067">
    <property type="entry name" value="Actin-like ATPase domain"/>
    <property type="match status" value="2"/>
</dbReference>
<comment type="cofactor">
    <cofactor evidence="16">
        <name>NH4(+)</name>
        <dbReference type="ChEBI" id="CHEBI:28938"/>
    </cofactor>
    <cofactor evidence="16">
        <name>K(+)</name>
        <dbReference type="ChEBI" id="CHEBI:29103"/>
    </cofactor>
    <text evidence="16">A monovalent cation. Ammonium or potassium.</text>
</comment>
<evidence type="ECO:0000256" key="6">
    <source>
        <dbReference type="ARBA" id="ARBA00012102"/>
    </source>
</evidence>
<dbReference type="AlphaFoldDB" id="A0A6L6QJ11"/>
<proteinExistence type="inferred from homology"/>
<feature type="binding site" evidence="16">
    <location>
        <position position="197"/>
    </location>
    <ligand>
        <name>substrate</name>
    </ligand>
</feature>
<comment type="subcellular location">
    <subcellularLocation>
        <location evidence="3 16">Cytoplasm</location>
    </subcellularLocation>
</comment>
<evidence type="ECO:0000256" key="3">
    <source>
        <dbReference type="ARBA" id="ARBA00004496"/>
    </source>
</evidence>
<dbReference type="GO" id="GO:0004594">
    <property type="term" value="F:pantothenate kinase activity"/>
    <property type="evidence" value="ECO:0007669"/>
    <property type="project" value="UniProtKB-UniRule"/>
</dbReference>
<feature type="binding site" evidence="16">
    <location>
        <begin position="8"/>
        <end position="15"/>
    </location>
    <ligand>
        <name>ATP</name>
        <dbReference type="ChEBI" id="CHEBI:30616"/>
    </ligand>
</feature>
<evidence type="ECO:0000256" key="10">
    <source>
        <dbReference type="ARBA" id="ARBA00022777"/>
    </source>
</evidence>
<keyword evidence="9 16" id="KW-0547">Nucleotide-binding</keyword>
<comment type="pathway">
    <text evidence="4 16">Cofactor biosynthesis; coenzyme A biosynthesis; CoA from (R)-pantothenate: step 1/5.</text>
</comment>
<evidence type="ECO:0000256" key="8">
    <source>
        <dbReference type="ARBA" id="ARBA00022679"/>
    </source>
</evidence>
<dbReference type="Proteomes" id="UP000472320">
    <property type="component" value="Unassembled WGS sequence"/>
</dbReference>
<reference evidence="17 18" key="1">
    <citation type="submission" date="2019-11" db="EMBL/GenBank/DDBJ databases">
        <title>Type strains purchased from KCTC, JCM and DSMZ.</title>
        <authorList>
            <person name="Lu H."/>
        </authorList>
    </citation>
    <scope>NUCLEOTIDE SEQUENCE [LARGE SCALE GENOMIC DNA]</scope>
    <source>
        <strain evidence="17 18">JCM 31587</strain>
    </source>
</reference>
<dbReference type="Gene3D" id="3.30.420.40">
    <property type="match status" value="2"/>
</dbReference>
<dbReference type="Pfam" id="PF03309">
    <property type="entry name" value="Pan_kinase"/>
    <property type="match status" value="1"/>
</dbReference>
<dbReference type="PANTHER" id="PTHR34265">
    <property type="entry name" value="TYPE III PANTOTHENATE KINASE"/>
    <property type="match status" value="1"/>
</dbReference>
<dbReference type="InterPro" id="IPR043129">
    <property type="entry name" value="ATPase_NBD"/>
</dbReference>
<organism evidence="17 18">
    <name type="scientific">Massilia eburnea</name>
    <dbReference type="NCBI Taxonomy" id="1776165"/>
    <lineage>
        <taxon>Bacteria</taxon>
        <taxon>Pseudomonadati</taxon>
        <taxon>Pseudomonadota</taxon>
        <taxon>Betaproteobacteria</taxon>
        <taxon>Burkholderiales</taxon>
        <taxon>Oxalobacteraceae</taxon>
        <taxon>Telluria group</taxon>
        <taxon>Massilia</taxon>
    </lineage>
</organism>
<dbReference type="CDD" id="cd24015">
    <property type="entry name" value="ASKHA_NBD_PanK-III"/>
    <property type="match status" value="1"/>
</dbReference>
<comment type="catalytic activity">
    <reaction evidence="1 16">
        <text>(R)-pantothenate + ATP = (R)-4'-phosphopantothenate + ADP + H(+)</text>
        <dbReference type="Rhea" id="RHEA:16373"/>
        <dbReference type="ChEBI" id="CHEBI:10986"/>
        <dbReference type="ChEBI" id="CHEBI:15378"/>
        <dbReference type="ChEBI" id="CHEBI:29032"/>
        <dbReference type="ChEBI" id="CHEBI:30616"/>
        <dbReference type="ChEBI" id="CHEBI:456216"/>
        <dbReference type="EC" id="2.7.1.33"/>
    </reaction>
</comment>
<dbReference type="EMBL" id="WNKX01000012">
    <property type="protein sequence ID" value="MTW12249.1"/>
    <property type="molecule type" value="Genomic_DNA"/>
</dbReference>
<evidence type="ECO:0000256" key="7">
    <source>
        <dbReference type="ARBA" id="ARBA00022490"/>
    </source>
</evidence>
<dbReference type="UniPathway" id="UPA00241">
    <property type="reaction ID" value="UER00352"/>
</dbReference>
<feature type="active site" description="Proton acceptor" evidence="16">
    <location>
        <position position="121"/>
    </location>
</feature>
<keyword evidence="10 16" id="KW-0418">Kinase</keyword>
<comment type="function">
    <text evidence="16">Catalyzes the phosphorylation of pantothenate (Pan), the first step in CoA biosynthesis.</text>
</comment>
<evidence type="ECO:0000256" key="4">
    <source>
        <dbReference type="ARBA" id="ARBA00005225"/>
    </source>
</evidence>
<evidence type="ECO:0000256" key="9">
    <source>
        <dbReference type="ARBA" id="ARBA00022741"/>
    </source>
</evidence>
<dbReference type="HAMAP" id="MF_01274">
    <property type="entry name" value="Pantothen_kinase_3"/>
    <property type="match status" value="1"/>
</dbReference>
<evidence type="ECO:0000256" key="13">
    <source>
        <dbReference type="ARBA" id="ARBA00022993"/>
    </source>
</evidence>
<evidence type="ECO:0000313" key="17">
    <source>
        <dbReference type="EMBL" id="MTW12249.1"/>
    </source>
</evidence>
<evidence type="ECO:0000256" key="1">
    <source>
        <dbReference type="ARBA" id="ARBA00001206"/>
    </source>
</evidence>
<comment type="subunit">
    <text evidence="5 16">Homodimer.</text>
</comment>
<dbReference type="NCBIfam" id="TIGR00671">
    <property type="entry name" value="baf"/>
    <property type="match status" value="1"/>
</dbReference>
<gene>
    <name evidence="16" type="primary">coaX</name>
    <name evidence="17" type="ORF">GM658_16710</name>
</gene>
<comment type="caution">
    <text evidence="17">The sequence shown here is derived from an EMBL/GenBank/DDBJ whole genome shotgun (WGS) entry which is preliminary data.</text>
</comment>
<dbReference type="RefSeq" id="WP_155455188.1">
    <property type="nucleotide sequence ID" value="NZ_WNKX01000012.1"/>
</dbReference>
<name>A0A6L6QJ11_9BURK</name>
<evidence type="ECO:0000313" key="18">
    <source>
        <dbReference type="Proteomes" id="UP000472320"/>
    </source>
</evidence>
<keyword evidence="13 16" id="KW-0173">Coenzyme A biosynthesis</keyword>
<feature type="binding site" evidence="16">
    <location>
        <position position="145"/>
    </location>
    <ligand>
        <name>ATP</name>
        <dbReference type="ChEBI" id="CHEBI:30616"/>
    </ligand>
</feature>
<dbReference type="GO" id="GO:0005737">
    <property type="term" value="C:cytoplasm"/>
    <property type="evidence" value="ECO:0007669"/>
    <property type="project" value="UniProtKB-SubCell"/>
</dbReference>